<evidence type="ECO:0000256" key="2">
    <source>
        <dbReference type="ARBA" id="ARBA00023315"/>
    </source>
</evidence>
<dbReference type="Pfam" id="PF02458">
    <property type="entry name" value="Transferase"/>
    <property type="match status" value="1"/>
</dbReference>
<evidence type="ECO:0000313" key="3">
    <source>
        <dbReference type="EMBL" id="KAJ9147519.1"/>
    </source>
</evidence>
<organism evidence="3 4">
    <name type="scientific">Hevea brasiliensis</name>
    <name type="common">Para rubber tree</name>
    <name type="synonym">Siphonia brasiliensis</name>
    <dbReference type="NCBI Taxonomy" id="3981"/>
    <lineage>
        <taxon>Eukaryota</taxon>
        <taxon>Viridiplantae</taxon>
        <taxon>Streptophyta</taxon>
        <taxon>Embryophyta</taxon>
        <taxon>Tracheophyta</taxon>
        <taxon>Spermatophyta</taxon>
        <taxon>Magnoliopsida</taxon>
        <taxon>eudicotyledons</taxon>
        <taxon>Gunneridae</taxon>
        <taxon>Pentapetalae</taxon>
        <taxon>rosids</taxon>
        <taxon>fabids</taxon>
        <taxon>Malpighiales</taxon>
        <taxon>Euphorbiaceae</taxon>
        <taxon>Crotonoideae</taxon>
        <taxon>Micrandreae</taxon>
        <taxon>Hevea</taxon>
    </lineage>
</organism>
<protein>
    <submittedName>
        <fullName evidence="3">Uncharacterized protein</fullName>
    </submittedName>
</protein>
<dbReference type="PANTHER" id="PTHR31625">
    <property type="match status" value="1"/>
</dbReference>
<comment type="caution">
    <text evidence="3">The sequence shown here is derived from an EMBL/GenBank/DDBJ whole genome shotgun (WGS) entry which is preliminary data.</text>
</comment>
<dbReference type="Proteomes" id="UP001174677">
    <property type="component" value="Chromosome 16"/>
</dbReference>
<keyword evidence="2" id="KW-0012">Acyltransferase</keyword>
<evidence type="ECO:0000313" key="4">
    <source>
        <dbReference type="Proteomes" id="UP001174677"/>
    </source>
</evidence>
<evidence type="ECO:0000256" key="1">
    <source>
        <dbReference type="ARBA" id="ARBA00022679"/>
    </source>
</evidence>
<reference evidence="3" key="1">
    <citation type="journal article" date="2023" name="Plant Biotechnol. J.">
        <title>Chromosome-level wild Hevea brasiliensis genome provides new tools for genomic-assisted breeding and valuable loci to elevate rubber yield.</title>
        <authorList>
            <person name="Cheng H."/>
            <person name="Song X."/>
            <person name="Hu Y."/>
            <person name="Wu T."/>
            <person name="Yang Q."/>
            <person name="An Z."/>
            <person name="Feng S."/>
            <person name="Deng Z."/>
            <person name="Wu W."/>
            <person name="Zeng X."/>
            <person name="Tu M."/>
            <person name="Wang X."/>
            <person name="Huang H."/>
        </authorList>
    </citation>
    <scope>NUCLEOTIDE SEQUENCE</scope>
    <source>
        <strain evidence="3">MT/VB/25A 57/8</strain>
    </source>
</reference>
<dbReference type="EMBL" id="JARPOI010000016">
    <property type="protein sequence ID" value="KAJ9147519.1"/>
    <property type="molecule type" value="Genomic_DNA"/>
</dbReference>
<dbReference type="Gene3D" id="3.30.559.10">
    <property type="entry name" value="Chloramphenicol acetyltransferase-like domain"/>
    <property type="match status" value="2"/>
</dbReference>
<proteinExistence type="predicted"/>
<sequence length="466" mass="51554">MASANSVKILEVCQVAPAIKSGESATALSLPLTFYDVRYFRFPPAERLYFYKLTASSTTFFHSQILPILKHALSQTLVHFLPLVGKLTWPSHSSKPIIVYAPNDAVSLTVAESCADFNRLVGNEIREVSESWPYVPELLASDAMASIIALQITLFPNKGFSIGIAMNHTALDGRSASMFLKAWAYICKQSDNGKIIPLLPELISSFDRASIRDPDGLEQFYLNQWRATPGLDSESNPPSVKFLSKIPGVPHNLVRSTFQLSRESIQKIRENVLGYHQCRAGLRSMEHLHLSTLVVACSYVSVCLVKARGGDSKRRVYILVPADCRSRRDPSVPPNYFGNCLYVLDTVAEAGIFMEKNGVAIVAEKLSDSIKGLEKGIFQGGKERHARLRAEGAEVQKIGITGSPKFKYYEEDFGWGRPEKVEIVSIDKVNGVSLMDDEDGVEIGLVLPRHETEAFASLFLQGLHDS</sequence>
<keyword evidence="1" id="KW-0808">Transferase</keyword>
<dbReference type="InterPro" id="IPR051504">
    <property type="entry name" value="Plant_metabolite_acyltrans"/>
</dbReference>
<keyword evidence="4" id="KW-1185">Reference proteome</keyword>
<dbReference type="InterPro" id="IPR023213">
    <property type="entry name" value="CAT-like_dom_sf"/>
</dbReference>
<name>A0ABQ9KTU7_HEVBR</name>
<gene>
    <name evidence="3" type="ORF">P3X46_029672</name>
</gene>
<accession>A0ABQ9KTU7</accession>